<keyword evidence="7 11" id="KW-0812">Transmembrane</keyword>
<reference evidence="12 13" key="2">
    <citation type="submission" date="2015-01" db="EMBL/GenBank/DDBJ databases">
        <authorList>
            <consortium name="NBRP consortium"/>
            <person name="Sawabe T."/>
            <person name="Meirelles P."/>
            <person name="Feng G."/>
            <person name="Sayaka M."/>
            <person name="Hattori M."/>
            <person name="Ohkuma M."/>
        </authorList>
    </citation>
    <scope>NUCLEOTIDE SEQUENCE [LARGE SCALE GENOMIC DNA]</scope>
    <source>
        <strain evidence="12 13">JCM19232</strain>
    </source>
</reference>
<comment type="similarity">
    <text evidence="2">Belongs to the GSP N family.</text>
</comment>
<evidence type="ECO:0000313" key="12">
    <source>
        <dbReference type="EMBL" id="GAM63842.1"/>
    </source>
</evidence>
<evidence type="ECO:0000256" key="11">
    <source>
        <dbReference type="SAM" id="Phobius"/>
    </source>
</evidence>
<keyword evidence="11" id="KW-1133">Transmembrane helix</keyword>
<dbReference type="EMBL" id="BBSA01000010">
    <property type="protein sequence ID" value="GAM63842.1"/>
    <property type="molecule type" value="Genomic_DNA"/>
</dbReference>
<keyword evidence="5" id="KW-1003">Cell membrane</keyword>
<dbReference type="AlphaFoldDB" id="A0A0B8PGS9"/>
<evidence type="ECO:0000256" key="2">
    <source>
        <dbReference type="ARBA" id="ARBA00007208"/>
    </source>
</evidence>
<protein>
    <recommendedName>
        <fullName evidence="3">Type II secretion system protein N</fullName>
    </recommendedName>
    <alternativeName>
        <fullName evidence="10">General secretion pathway protein N</fullName>
    </alternativeName>
</protein>
<evidence type="ECO:0000256" key="5">
    <source>
        <dbReference type="ARBA" id="ARBA00022475"/>
    </source>
</evidence>
<evidence type="ECO:0000256" key="9">
    <source>
        <dbReference type="ARBA" id="ARBA00023136"/>
    </source>
</evidence>
<evidence type="ECO:0000313" key="13">
    <source>
        <dbReference type="Proteomes" id="UP000031670"/>
    </source>
</evidence>
<evidence type="ECO:0000256" key="1">
    <source>
        <dbReference type="ARBA" id="ARBA00004533"/>
    </source>
</evidence>
<sequence length="254" mass="27836">MSIKKIFLYGFLLLSVFVTSVVVHLPAKFVVDNLPTIRGLNISGVQGSLWQGRAQKVSFQQYDFGQITWDLQVFKLFTGKAELNVRFGRNSELGLTGRGIVGYGFSGPYAENLLASIPVAKVMEQVNVPAPVDATGDLELMIKNYTYAQPWCQSAEGSLVLNRGEVSSPLGNLDLGTVISDLSCENNVLSAKGNQENDQVSGAFTAKLESNFTYDLDAWFKPGSEFPPRLGEQLKWLGDPDAQGRYPFVLSGRL</sequence>
<dbReference type="GO" id="GO:0005886">
    <property type="term" value="C:plasma membrane"/>
    <property type="evidence" value="ECO:0007669"/>
    <property type="project" value="UniProtKB-SubCell"/>
</dbReference>
<dbReference type="Pfam" id="PF01203">
    <property type="entry name" value="T2SSN"/>
    <property type="match status" value="1"/>
</dbReference>
<dbReference type="GO" id="GO:0015628">
    <property type="term" value="P:protein secretion by the type II secretion system"/>
    <property type="evidence" value="ECO:0007669"/>
    <property type="project" value="InterPro"/>
</dbReference>
<accession>A0A0B8PGS9</accession>
<keyword evidence="8" id="KW-0653">Protein transport</keyword>
<keyword evidence="6" id="KW-0997">Cell inner membrane</keyword>
<evidence type="ECO:0000256" key="7">
    <source>
        <dbReference type="ARBA" id="ARBA00022692"/>
    </source>
</evidence>
<evidence type="ECO:0000256" key="3">
    <source>
        <dbReference type="ARBA" id="ARBA00021563"/>
    </source>
</evidence>
<evidence type="ECO:0000256" key="6">
    <source>
        <dbReference type="ARBA" id="ARBA00022519"/>
    </source>
</evidence>
<dbReference type="GO" id="GO:0015627">
    <property type="term" value="C:type II protein secretion system complex"/>
    <property type="evidence" value="ECO:0007669"/>
    <property type="project" value="InterPro"/>
</dbReference>
<dbReference type="Proteomes" id="UP000031670">
    <property type="component" value="Unassembled WGS sequence"/>
</dbReference>
<gene>
    <name evidence="12" type="ORF">JCM19232_2252</name>
</gene>
<keyword evidence="4" id="KW-0813">Transport</keyword>
<comment type="subcellular location">
    <subcellularLocation>
        <location evidence="1">Cell inner membrane</location>
    </subcellularLocation>
</comment>
<keyword evidence="9 11" id="KW-0472">Membrane</keyword>
<comment type="caution">
    <text evidence="12">The sequence shown here is derived from an EMBL/GenBank/DDBJ whole genome shotgun (WGS) entry which is preliminary data.</text>
</comment>
<evidence type="ECO:0000256" key="10">
    <source>
        <dbReference type="ARBA" id="ARBA00030772"/>
    </source>
</evidence>
<dbReference type="InterPro" id="IPR022792">
    <property type="entry name" value="T2SS_protein-GspN"/>
</dbReference>
<evidence type="ECO:0000256" key="8">
    <source>
        <dbReference type="ARBA" id="ARBA00022927"/>
    </source>
</evidence>
<feature type="transmembrane region" description="Helical" evidence="11">
    <location>
        <begin position="7"/>
        <end position="27"/>
    </location>
</feature>
<name>A0A0B8PGS9_9VIBR</name>
<proteinExistence type="inferred from homology"/>
<reference evidence="12 13" key="1">
    <citation type="submission" date="2015-01" db="EMBL/GenBank/DDBJ databases">
        <title>Vibrio sp. C5 JCM 19232 whole genome shotgun sequence.</title>
        <authorList>
            <person name="Sawabe T."/>
            <person name="Meirelles P."/>
            <person name="Feng G."/>
            <person name="Sayaka M."/>
            <person name="Hattori M."/>
            <person name="Ohkuma M."/>
        </authorList>
    </citation>
    <scope>NUCLEOTIDE SEQUENCE [LARGE SCALE GENOMIC DNA]</scope>
    <source>
        <strain evidence="12 13">JCM19232</strain>
    </source>
</reference>
<evidence type="ECO:0000256" key="4">
    <source>
        <dbReference type="ARBA" id="ARBA00022448"/>
    </source>
</evidence>
<organism evidence="12 13">
    <name type="scientific">Vibrio ishigakensis</name>
    <dbReference type="NCBI Taxonomy" id="1481914"/>
    <lineage>
        <taxon>Bacteria</taxon>
        <taxon>Pseudomonadati</taxon>
        <taxon>Pseudomonadota</taxon>
        <taxon>Gammaproteobacteria</taxon>
        <taxon>Vibrionales</taxon>
        <taxon>Vibrionaceae</taxon>
        <taxon>Vibrio</taxon>
    </lineage>
</organism>